<accession>A0ABQ4YAT1</accession>
<feature type="region of interest" description="Disordered" evidence="2">
    <location>
        <begin position="78"/>
        <end position="101"/>
    </location>
</feature>
<dbReference type="PANTHER" id="PTHR33116">
    <property type="entry name" value="REVERSE TRANSCRIPTASE ZINC-BINDING DOMAIN-CONTAINING PROTEIN-RELATED-RELATED"/>
    <property type="match status" value="1"/>
</dbReference>
<dbReference type="InterPro" id="IPR054722">
    <property type="entry name" value="PolX-like_BBD"/>
</dbReference>
<evidence type="ECO:0000256" key="1">
    <source>
        <dbReference type="ARBA" id="ARBA00022750"/>
    </source>
</evidence>
<reference evidence="4" key="2">
    <citation type="submission" date="2022-01" db="EMBL/GenBank/DDBJ databases">
        <authorList>
            <person name="Yamashiro T."/>
            <person name="Shiraishi A."/>
            <person name="Satake H."/>
            <person name="Nakayama K."/>
        </authorList>
    </citation>
    <scope>NUCLEOTIDE SEQUENCE</scope>
</reference>
<dbReference type="Pfam" id="PF22936">
    <property type="entry name" value="Pol_BBD"/>
    <property type="match status" value="1"/>
</dbReference>
<organism evidence="4 5">
    <name type="scientific">Tanacetum coccineum</name>
    <dbReference type="NCBI Taxonomy" id="301880"/>
    <lineage>
        <taxon>Eukaryota</taxon>
        <taxon>Viridiplantae</taxon>
        <taxon>Streptophyta</taxon>
        <taxon>Embryophyta</taxon>
        <taxon>Tracheophyta</taxon>
        <taxon>Spermatophyta</taxon>
        <taxon>Magnoliopsida</taxon>
        <taxon>eudicotyledons</taxon>
        <taxon>Gunneridae</taxon>
        <taxon>Pentapetalae</taxon>
        <taxon>asterids</taxon>
        <taxon>campanulids</taxon>
        <taxon>Asterales</taxon>
        <taxon>Asteraceae</taxon>
        <taxon>Asteroideae</taxon>
        <taxon>Anthemideae</taxon>
        <taxon>Anthemidinae</taxon>
        <taxon>Tanacetum</taxon>
    </lineage>
</organism>
<dbReference type="Pfam" id="PF25597">
    <property type="entry name" value="SH3_retrovirus"/>
    <property type="match status" value="1"/>
</dbReference>
<keyword evidence="1" id="KW-0064">Aspartyl protease</keyword>
<dbReference type="PANTHER" id="PTHR33116:SF77">
    <property type="entry name" value="RNA-DIRECTED DNA POLYMERASE"/>
    <property type="match status" value="1"/>
</dbReference>
<dbReference type="InterPro" id="IPR026960">
    <property type="entry name" value="RVT-Znf"/>
</dbReference>
<dbReference type="InterPro" id="IPR057670">
    <property type="entry name" value="SH3_retrovirus"/>
</dbReference>
<dbReference type="GO" id="GO:0003964">
    <property type="term" value="F:RNA-directed DNA polymerase activity"/>
    <property type="evidence" value="ECO:0007669"/>
    <property type="project" value="UniProtKB-KW"/>
</dbReference>
<comment type="caution">
    <text evidence="4">The sequence shown here is derived from an EMBL/GenBank/DDBJ whole genome shotgun (WGS) entry which is preliminary data.</text>
</comment>
<keyword evidence="1" id="KW-0378">Hydrolase</keyword>
<dbReference type="Pfam" id="PF00078">
    <property type="entry name" value="RVT_1"/>
    <property type="match status" value="1"/>
</dbReference>
<evidence type="ECO:0000259" key="3">
    <source>
        <dbReference type="PROSITE" id="PS50878"/>
    </source>
</evidence>
<keyword evidence="5" id="KW-1185">Reference proteome</keyword>
<feature type="domain" description="Reverse transcriptase" evidence="3">
    <location>
        <begin position="363"/>
        <end position="645"/>
    </location>
</feature>
<evidence type="ECO:0000313" key="4">
    <source>
        <dbReference type="EMBL" id="GJS74773.1"/>
    </source>
</evidence>
<keyword evidence="4" id="KW-0695">RNA-directed DNA polymerase</keyword>
<keyword evidence="1" id="KW-0645">Protease</keyword>
<name>A0ABQ4YAT1_9ASTR</name>
<dbReference type="InterPro" id="IPR000477">
    <property type="entry name" value="RT_dom"/>
</dbReference>
<dbReference type="SUPFAM" id="SSF56672">
    <property type="entry name" value="DNA/RNA polymerases"/>
    <property type="match status" value="1"/>
</dbReference>
<feature type="compositionally biased region" description="Basic and acidic residues" evidence="2">
    <location>
        <begin position="78"/>
        <end position="91"/>
    </location>
</feature>
<protein>
    <submittedName>
        <fullName evidence="4">RNA-directed DNA polymerase, eukaryota</fullName>
    </submittedName>
</protein>
<dbReference type="Proteomes" id="UP001151760">
    <property type="component" value="Unassembled WGS sequence"/>
</dbReference>
<dbReference type="Pfam" id="PF13966">
    <property type="entry name" value="zf-RVT"/>
    <property type="match status" value="1"/>
</dbReference>
<dbReference type="InterPro" id="IPR043502">
    <property type="entry name" value="DNA/RNA_pol_sf"/>
</dbReference>
<reference evidence="4" key="1">
    <citation type="journal article" date="2022" name="Int. J. Mol. Sci.">
        <title>Draft Genome of Tanacetum Coccineum: Genomic Comparison of Closely Related Tanacetum-Family Plants.</title>
        <authorList>
            <person name="Yamashiro T."/>
            <person name="Shiraishi A."/>
            <person name="Nakayama K."/>
            <person name="Satake H."/>
        </authorList>
    </citation>
    <scope>NUCLEOTIDE SEQUENCE</scope>
</reference>
<evidence type="ECO:0000313" key="5">
    <source>
        <dbReference type="Proteomes" id="UP001151760"/>
    </source>
</evidence>
<keyword evidence="4" id="KW-0548">Nucleotidyltransferase</keyword>
<gene>
    <name evidence="4" type="ORF">Tco_0707614</name>
</gene>
<evidence type="ECO:0000256" key="2">
    <source>
        <dbReference type="SAM" id="MobiDB-lite"/>
    </source>
</evidence>
<proteinExistence type="predicted"/>
<dbReference type="EMBL" id="BQNB010010254">
    <property type="protein sequence ID" value="GJS74773.1"/>
    <property type="molecule type" value="Genomic_DNA"/>
</dbReference>
<dbReference type="CDD" id="cd01650">
    <property type="entry name" value="RT_nLTR_like"/>
    <property type="match status" value="1"/>
</dbReference>
<keyword evidence="4" id="KW-0808">Transferase</keyword>
<dbReference type="PROSITE" id="PS50878">
    <property type="entry name" value="RT_POL"/>
    <property type="match status" value="1"/>
</dbReference>
<sequence>MGFHEFRITLKAKELFRDNVGVGSWFSVLRQASQDFTPEGSNAVESALGFELKKLPGWIPEFSETMRMNELPERIKVASEEKNGSTVKDDSGPDISDNQLNGSKEFKMSEIPTYRVINLKLSWSEILKGRVIRDSPRNHRPILLREASFDYGPTPFWFFHFWFDVDGFDKFVTDSWKDAPGDDSNAMRNLCGKLKFLKVKIRAWYADYRNNSKGSVTNFKEELRILDELIDKGNGSDEIVNNRLEILGKLQQVNKAQASEVAQKAKIKWYVEGDENTKFFHGMLNKKRSQLNIRGIMINGTWTDNPKAVKQEFFQHFRNRFDKPPDQNAHIDMPFPNSLSTDQQKDLECMVSKEEVKRAVWDCGTDKSPGPDGFTFGFYRHFWSTIENDNPDANMVKDFRPISLIGSIYKIIAKILTNRLVGVLGDIVNEVQSAFISERQILDGPFILNEIMQWCRRRKKQSLIFKVDFEKAYDSVRWDFLDDILVKFGFGIKWRGWIQNCLNSSKGSILVNGSPTEEFQFYKGLKQGDPLSPFLFILVMESLHISFQRVVDVGMFTGIKLSSSLNISHLFYADDAIFLGQWNDSNIDTLVHVMECFYRVSGLRINLCKSKIMGIHVDADRIKSAASKLGCLVLNTPFLYLGTKVGENMSRVHAWKEVIVKIKSRLSNWKLKTLSIGGRFTLLKSVLGSTPIFHMSIYKVPSSVLHLLESIRSHFFHGHDPRSKKASWVNWNKVLTAKERGGLGVSSLYALNRGLMCKWVWRFFAHKSLLWSRVIKAIHGPEGGLITDVRRGFRSTWTSIVQEVKKLQNQGVNIFDYIRIKIGNGDNTSFWKDKWHNEGVLKDVFPRLYALERHQNVTIHTKLIDYSLVNSFRRNPRSGVEEFQLDNLSRLVSTITLSSAVDRYVWSLENSGEFSVKSIRQVIDANCFPVIHSATRWVKSVPLKVNIMAWKIKMDGLPTRMNISRRGIEIDSIVCPICNSGAESSCHIFFQCNLVRQLARKISSWWNVDYVDVSSYEEWYTWLVSLRLQANLKAVFEGIFYCLWWSVWMFRNKILFEKDTPSQARIFDNIVSNSYYWLISSLEAKYMVDDASSKKFFASNFTNYKMTDSRPVMKQYNELLGILDRFTQYKMNMDKDIQDSDKPKSNNVAGPSVVNMVEHNKSIMYCDNKGKRKHQDTKTDPNKKSKDDDVAWWVYSGATVHVCKDRCWFKTYESLNDGSILHTRNKSTALVHRRSCVDLRFSYGKIVSLFNVLHVPNISHVHYKRMQDMSKDGLISAFDMDTKCAIVRLLDLKLKTLGERGIECIFVRYAEHSKAFRFYVIEPNESVLINSITKSKDAIFDKNKFSSVPRPRLSQGLWGEAMLTTCYLLNMVPNKRNKINLYELWTKKKPNMNYLIVWGCRASVRLPDPKLKTLVSINSILESRDAIFDENRFSSVPTPSQRSMINETKDIGGLVVPKEITEEVVVRLKRDEVSDQHFYCFNVEDDPKTLDEAMKSHDVAFWKKTINDEMNSIMGNNT</sequence>